<proteinExistence type="inferred from homology"/>
<protein>
    <recommendedName>
        <fullName evidence="5">WASH complex subunit strumpellin</fullName>
    </recommendedName>
</protein>
<dbReference type="GO" id="GO:0007032">
    <property type="term" value="P:endosome organization"/>
    <property type="evidence" value="ECO:0000318"/>
    <property type="project" value="GO_Central"/>
</dbReference>
<dbReference type="GO" id="GO:0140285">
    <property type="term" value="P:endosome fission"/>
    <property type="evidence" value="ECO:0000318"/>
    <property type="project" value="GO_Central"/>
</dbReference>
<reference evidence="3 4" key="1">
    <citation type="journal article" date="2014" name="Nat. Commun.">
        <title>Klebsormidium flaccidum genome reveals primary factors for plant terrestrial adaptation.</title>
        <authorList>
            <person name="Hori K."/>
            <person name="Maruyama F."/>
            <person name="Fujisawa T."/>
            <person name="Togashi T."/>
            <person name="Yamamoto N."/>
            <person name="Seo M."/>
            <person name="Sato S."/>
            <person name="Yamada T."/>
            <person name="Mori H."/>
            <person name="Tajima N."/>
            <person name="Moriyama T."/>
            <person name="Ikeuchi M."/>
            <person name="Watanabe M."/>
            <person name="Wada H."/>
            <person name="Kobayashi K."/>
            <person name="Saito M."/>
            <person name="Masuda T."/>
            <person name="Sasaki-Sekimoto Y."/>
            <person name="Mashiguchi K."/>
            <person name="Awai K."/>
            <person name="Shimojima M."/>
            <person name="Masuda S."/>
            <person name="Iwai M."/>
            <person name="Nobusawa T."/>
            <person name="Narise T."/>
            <person name="Kondo S."/>
            <person name="Saito H."/>
            <person name="Sato R."/>
            <person name="Murakawa M."/>
            <person name="Ihara Y."/>
            <person name="Oshima-Yamada Y."/>
            <person name="Ohtaka K."/>
            <person name="Satoh M."/>
            <person name="Sonobe K."/>
            <person name="Ishii M."/>
            <person name="Ohtani R."/>
            <person name="Kanamori-Sato M."/>
            <person name="Honoki R."/>
            <person name="Miyazaki D."/>
            <person name="Mochizuki H."/>
            <person name="Umetsu J."/>
            <person name="Higashi K."/>
            <person name="Shibata D."/>
            <person name="Kamiya Y."/>
            <person name="Sato N."/>
            <person name="Nakamura Y."/>
            <person name="Tabata S."/>
            <person name="Ida S."/>
            <person name="Kurokawa K."/>
            <person name="Ohta H."/>
        </authorList>
    </citation>
    <scope>NUCLEOTIDE SEQUENCE [LARGE SCALE GENOMIC DNA]</scope>
    <source>
        <strain evidence="3 4">NIES-2285</strain>
    </source>
</reference>
<evidence type="ECO:0000313" key="4">
    <source>
        <dbReference type="Proteomes" id="UP000054558"/>
    </source>
</evidence>
<dbReference type="PANTHER" id="PTHR15691:SF6">
    <property type="entry name" value="WASH COMPLEX SUBUNIT 5"/>
    <property type="match status" value="1"/>
</dbReference>
<gene>
    <name evidence="3" type="ORF">KFL_000480290</name>
</gene>
<dbReference type="PANTHER" id="PTHR15691">
    <property type="entry name" value="WASH COMPLEX SUBUNIT 5"/>
    <property type="match status" value="1"/>
</dbReference>
<accession>A0A1Y1HWG0</accession>
<feature type="region of interest" description="Disordered" evidence="2">
    <location>
        <begin position="991"/>
        <end position="1010"/>
    </location>
</feature>
<dbReference type="InterPro" id="IPR019393">
    <property type="entry name" value="WASH_strumpellin"/>
</dbReference>
<dbReference type="EMBL" id="DF236997">
    <property type="protein sequence ID" value="GAQ80188.1"/>
    <property type="molecule type" value="Genomic_DNA"/>
</dbReference>
<keyword evidence="4" id="KW-1185">Reference proteome</keyword>
<dbReference type="OMA" id="FFPDNWV"/>
<dbReference type="GO" id="GO:0005768">
    <property type="term" value="C:endosome"/>
    <property type="evidence" value="ECO:0000318"/>
    <property type="project" value="GO_Central"/>
</dbReference>
<dbReference type="AlphaFoldDB" id="A0A1Y1HWG0"/>
<dbReference type="STRING" id="105231.A0A1Y1HWG0"/>
<comment type="similarity">
    <text evidence="1">Belongs to the strumpellin family.</text>
</comment>
<dbReference type="Proteomes" id="UP000054558">
    <property type="component" value="Unassembled WGS sequence"/>
</dbReference>
<sequence>MADFGEQAVGRELQQLVAGAHAVLAELLSLTAAVPADFTEQSGRFEHVLLDFKYFLSPEHHESVIDGQPALSALDAELRDCHQAALQQYLRLFKGLTQYHHRLHAFLGDLQTGAFLDWSLDAVLEDSDGQQLLTEAVTLHGLLLLLLHHRLPGLLRERILVAISRHLDTGDPSHLVTLRKLCAASSDAPAPSPGLLASLQQKLRGQITGAEGPPFVVDLRGTEQYLARFPLPASVLEALITRLRSEDIFHQRQHFPGPEHRTTALSAQSACLVVALVSFPQLLQQDAAAMKGIVGRFFADRWAISLFPGFAVDLSQAWDRFGAARSALNAQPLSSVKALAQAYNTKARQLLLDLKSELAEGVLASSSLLGDMPRLLRKLRDANATLRWLLLHRTASANKKVRDTVRSDLSDADIIELLLDTAQLESLVKGLYQKLMESKPARWQRASEAVARGLEEMGQLFGGGAPLLPSMQASADPRLAQWFGELAAAVRGLELGAAAKTARKLQRMTTALEEAGQLHQVEASGLQARHFLEELRRQMQDMVRTIGISETTLATLAVVGDDSFAWGIIQEHTPLLHRLLEKDPGTLPRLQCWFLKLRSVLDLPLLRLGQVGSKDLYPVSQFYSSQLIDYISSVLEVIPGRMVKVAVGIVAKQAEKMGEVPTRLERAAVPGHVLAEERLQLARAARQLSALSSGVLAMEGVSIGVIQLRAKSLLEDGLRNELRACIVGTCNDFRIEGGKEGLESQLAALRARLGALRRAFEICQDHMRVPVVIIWDEEWRTYIRECALEEQAVRGAKSTVAKDKPASGFFAKGKQSGPTSFYGQLLHAVLALSDPATSMFLRPVSGWFDANGEKRVGLQLWAALRKTVGVEGLTSLDHLLAVRAQASLQKAADVASDLAGGDASPALESLSKAIAPFPGLPEDGARRYAESGPWQFGELAQALAAVGQAVLLRGQVAAELAGGVRLEGGGLAGALQGLDEATRVSVHMRTQSRTPHLATSPPPDPVQSPADLSSVVALRPLLERSGLGDPQRQPLLRIVGPPRLLPLLLALFTIAQLERYVYDERLAALAHRSRKAALDCAPLVVGMVTLFGHLEKQHLHTYLRVLSQYVRINVLQSAAKRAVDTKRNSSVSFSTEAVNAVAWLEEMCHYGGVSKDHLLTCIPAVLLDLIRTGSRG</sequence>
<organism evidence="3 4">
    <name type="scientific">Klebsormidium nitens</name>
    <name type="common">Green alga</name>
    <name type="synonym">Ulothrix nitens</name>
    <dbReference type="NCBI Taxonomy" id="105231"/>
    <lineage>
        <taxon>Eukaryota</taxon>
        <taxon>Viridiplantae</taxon>
        <taxon>Streptophyta</taxon>
        <taxon>Klebsormidiophyceae</taxon>
        <taxon>Klebsormidiales</taxon>
        <taxon>Klebsormidiaceae</taxon>
        <taxon>Klebsormidium</taxon>
    </lineage>
</organism>
<name>A0A1Y1HWG0_KLENI</name>
<dbReference type="GO" id="GO:0051125">
    <property type="term" value="P:regulation of actin nucleation"/>
    <property type="evidence" value="ECO:0000318"/>
    <property type="project" value="GO_Central"/>
</dbReference>
<dbReference type="GO" id="GO:0030041">
    <property type="term" value="P:actin filament polymerization"/>
    <property type="evidence" value="ECO:0000318"/>
    <property type="project" value="GO_Central"/>
</dbReference>
<evidence type="ECO:0000256" key="1">
    <source>
        <dbReference type="ARBA" id="ARBA00006224"/>
    </source>
</evidence>
<dbReference type="OrthoDB" id="565118at2759"/>
<dbReference type="GO" id="GO:0071203">
    <property type="term" value="C:WASH complex"/>
    <property type="evidence" value="ECO:0000318"/>
    <property type="project" value="GO_Central"/>
</dbReference>
<evidence type="ECO:0000313" key="3">
    <source>
        <dbReference type="EMBL" id="GAQ80188.1"/>
    </source>
</evidence>
<dbReference type="Pfam" id="PF10266">
    <property type="entry name" value="Strumpellin"/>
    <property type="match status" value="1"/>
</dbReference>
<evidence type="ECO:0000256" key="2">
    <source>
        <dbReference type="SAM" id="MobiDB-lite"/>
    </source>
</evidence>
<evidence type="ECO:0008006" key="5">
    <source>
        <dbReference type="Google" id="ProtNLM"/>
    </source>
</evidence>